<sequence length="39" mass="4335">MKHEFDGFIGYGEGIRQAEDVDVFVGFGEGISSDEHPDF</sequence>
<accession>A0A3G8F171</accession>
<evidence type="ECO:0000313" key="2">
    <source>
        <dbReference type="Proteomes" id="UP000277463"/>
    </source>
</evidence>
<protein>
    <submittedName>
        <fullName evidence="1">Uncharacterized protein</fullName>
    </submittedName>
</protein>
<proteinExistence type="predicted"/>
<organism evidence="1 2">
    <name type="scientific">Proteus phage Mydo</name>
    <dbReference type="NCBI Taxonomy" id="2483610"/>
    <lineage>
        <taxon>Viruses</taxon>
        <taxon>Duplodnaviria</taxon>
        <taxon>Heunggongvirae</taxon>
        <taxon>Uroviricota</taxon>
        <taxon>Caudoviricetes</taxon>
        <taxon>Vequintavirinae</taxon>
        <taxon>Mydovirus</taxon>
        <taxon>Mydovirus mydo</taxon>
    </lineage>
</organism>
<keyword evidence="2" id="KW-1185">Reference proteome</keyword>
<dbReference type="EMBL" id="MK024806">
    <property type="protein sequence ID" value="AZF87758.1"/>
    <property type="molecule type" value="Genomic_DNA"/>
</dbReference>
<dbReference type="Proteomes" id="UP000277463">
    <property type="component" value="Segment"/>
</dbReference>
<evidence type="ECO:0000313" key="1">
    <source>
        <dbReference type="EMBL" id="AZF87758.1"/>
    </source>
</evidence>
<gene>
    <name evidence="1" type="ORF">CPT_Mydo_183</name>
</gene>
<reference evidence="2" key="1">
    <citation type="submission" date="2018-10" db="EMBL/GenBank/DDBJ databases">
        <title>Complete genome sequence of Proteus mirabilis phage Mydo.</title>
        <authorList>
            <person name="Jones B.T."/>
            <person name="Lessor L."/>
            <person name="Newkirk H.N."/>
            <person name="O'Leary C.J."/>
            <person name="Liu M."/>
        </authorList>
    </citation>
    <scope>NUCLEOTIDE SEQUENCE [LARGE SCALE GENOMIC DNA]</scope>
</reference>
<name>A0A3G8F171_9CAUD</name>